<dbReference type="EMBL" id="VZQQ01000001">
    <property type="protein sequence ID" value="MBC8745335.1"/>
    <property type="molecule type" value="Genomic_DNA"/>
</dbReference>
<keyword evidence="2" id="KW-1185">Reference proteome</keyword>
<accession>A0ABR7PG38</accession>
<dbReference type="Pfam" id="PF18143">
    <property type="entry name" value="HAD_SAK_2"/>
    <property type="match status" value="1"/>
</dbReference>
<proteinExistence type="predicted"/>
<evidence type="ECO:0000313" key="1">
    <source>
        <dbReference type="EMBL" id="MBC8745335.1"/>
    </source>
</evidence>
<dbReference type="Proteomes" id="UP000736373">
    <property type="component" value="Unassembled WGS sequence"/>
</dbReference>
<name>A0ABR7PG38_9BURK</name>
<protein>
    <submittedName>
        <fullName evidence="1">Uncharacterized protein</fullName>
    </submittedName>
</protein>
<sequence>MDIYLNFDGVLHPDQVFYEDGCIPSLLAPGHNAFEFAELLAMTLEGYEDVVIILNTWWTFYLGPDACKDLLPAALAARVGGSTIQYIDTYDRMPIRLREAECHIARRRSRRWLVLDHSNARYRRDFLPQLLLLDPSEGLGNRSARRSLERRLRLLEGNEHPRPINQPS</sequence>
<comment type="caution">
    <text evidence="1">The sequence shown here is derived from an EMBL/GenBank/DDBJ whole genome shotgun (WGS) entry which is preliminary data.</text>
</comment>
<gene>
    <name evidence="1" type="ORF">F6X42_01420</name>
</gene>
<reference evidence="1 2" key="1">
    <citation type="submission" date="2019-09" db="EMBL/GenBank/DDBJ databases">
        <title>Paraburkholderia podalyriae sp. nov., A South African Podalyria-associated rhizobium.</title>
        <authorList>
            <person name="Mavima L."/>
            <person name="Beukes C.W."/>
            <person name="Palmer M."/>
            <person name="De Meyer S.E."/>
            <person name="James E.K."/>
            <person name="Maluk M."/>
            <person name="Avontuur J.R."/>
            <person name="Chan W.Y."/>
            <person name="Venter S.N."/>
            <person name="Steenkamp E.T."/>
        </authorList>
    </citation>
    <scope>NUCLEOTIDE SEQUENCE [LARGE SCALE GENOMIC DNA]</scope>
    <source>
        <strain evidence="1 2">WC7.3b</strain>
    </source>
</reference>
<evidence type="ECO:0000313" key="2">
    <source>
        <dbReference type="Proteomes" id="UP000736373"/>
    </source>
</evidence>
<organism evidence="1 2">
    <name type="scientific">Paraburkholderia podalyriae</name>
    <dbReference type="NCBI Taxonomy" id="1938811"/>
    <lineage>
        <taxon>Bacteria</taxon>
        <taxon>Pseudomonadati</taxon>
        <taxon>Pseudomonadota</taxon>
        <taxon>Betaproteobacteria</taxon>
        <taxon>Burkholderiales</taxon>
        <taxon>Burkholderiaceae</taxon>
        <taxon>Paraburkholderia</taxon>
    </lineage>
</organism>
<dbReference type="RefSeq" id="WP_187632486.1">
    <property type="nucleotide sequence ID" value="NZ_VZQQ01000001.1"/>
</dbReference>